<evidence type="ECO:0000313" key="1">
    <source>
        <dbReference type="EMBL" id="KAG5389432.1"/>
    </source>
</evidence>
<keyword evidence="2" id="KW-1185">Reference proteome</keyword>
<reference evidence="1 2" key="1">
    <citation type="submission" date="2021-03" db="EMBL/GenBank/DDBJ databases">
        <authorList>
            <person name="King G.J."/>
            <person name="Bancroft I."/>
            <person name="Baten A."/>
            <person name="Bloomfield J."/>
            <person name="Borpatragohain P."/>
            <person name="He Z."/>
            <person name="Irish N."/>
            <person name="Irwin J."/>
            <person name="Liu K."/>
            <person name="Mauleon R.P."/>
            <person name="Moore J."/>
            <person name="Morris R."/>
            <person name="Ostergaard L."/>
            <person name="Wang B."/>
            <person name="Wells R."/>
        </authorList>
    </citation>
    <scope>NUCLEOTIDE SEQUENCE [LARGE SCALE GENOMIC DNA]</scope>
    <source>
        <strain evidence="1">R-o-18</strain>
        <tissue evidence="1">Leaf</tissue>
    </source>
</reference>
<gene>
    <name evidence="1" type="primary">A08p019550.1_BraROA</name>
    <name evidence="1" type="ORF">IGI04_030973</name>
</gene>
<dbReference type="EMBL" id="JADBGQ010000007">
    <property type="protein sequence ID" value="KAG5389432.1"/>
    <property type="molecule type" value="Genomic_DNA"/>
</dbReference>
<organism evidence="1 2">
    <name type="scientific">Brassica rapa subsp. trilocularis</name>
    <dbReference type="NCBI Taxonomy" id="1813537"/>
    <lineage>
        <taxon>Eukaryota</taxon>
        <taxon>Viridiplantae</taxon>
        <taxon>Streptophyta</taxon>
        <taxon>Embryophyta</taxon>
        <taxon>Tracheophyta</taxon>
        <taxon>Spermatophyta</taxon>
        <taxon>Magnoliopsida</taxon>
        <taxon>eudicotyledons</taxon>
        <taxon>Gunneridae</taxon>
        <taxon>Pentapetalae</taxon>
        <taxon>rosids</taxon>
        <taxon>malvids</taxon>
        <taxon>Brassicales</taxon>
        <taxon>Brassicaceae</taxon>
        <taxon>Brassiceae</taxon>
        <taxon>Brassica</taxon>
    </lineage>
</organism>
<accession>A0ABQ7LS88</accession>
<sequence length="74" mass="8774">MHHMDRGPFLLDMRGHDNLFVNELIYLTTREVRDSDFKAGFEIQRHRCRVGIKDLFHQNRLCPCQAELYNPNSG</sequence>
<comment type="caution">
    <text evidence="1">The sequence shown here is derived from an EMBL/GenBank/DDBJ whole genome shotgun (WGS) entry which is preliminary data.</text>
</comment>
<name>A0ABQ7LS88_BRACM</name>
<proteinExistence type="predicted"/>
<protein>
    <submittedName>
        <fullName evidence="1">Uncharacterized protein</fullName>
    </submittedName>
</protein>
<evidence type="ECO:0000313" key="2">
    <source>
        <dbReference type="Proteomes" id="UP000823674"/>
    </source>
</evidence>
<dbReference type="Proteomes" id="UP000823674">
    <property type="component" value="Chromosome A08"/>
</dbReference>